<name>A0A3S3Z6F9_9MICO</name>
<dbReference type="Pfam" id="PF13560">
    <property type="entry name" value="HTH_31"/>
    <property type="match status" value="1"/>
</dbReference>
<dbReference type="Gene3D" id="1.10.260.40">
    <property type="entry name" value="lambda repressor-like DNA-binding domains"/>
    <property type="match status" value="1"/>
</dbReference>
<proteinExistence type="predicted"/>
<dbReference type="InterPro" id="IPR010982">
    <property type="entry name" value="Lambda_DNA-bd_dom_sf"/>
</dbReference>
<dbReference type="RefSeq" id="WP_128493709.1">
    <property type="nucleotide sequence ID" value="NZ_RZNB01000001.1"/>
</dbReference>
<dbReference type="GO" id="GO:0003677">
    <property type="term" value="F:DNA binding"/>
    <property type="evidence" value="ECO:0007669"/>
    <property type="project" value="InterPro"/>
</dbReference>
<gene>
    <name evidence="2" type="ORF">ELQ90_02700</name>
</gene>
<evidence type="ECO:0000313" key="3">
    <source>
        <dbReference type="Proteomes" id="UP000288547"/>
    </source>
</evidence>
<dbReference type="SMART" id="SM00530">
    <property type="entry name" value="HTH_XRE"/>
    <property type="match status" value="1"/>
</dbReference>
<dbReference type="CDD" id="cd00093">
    <property type="entry name" value="HTH_XRE"/>
    <property type="match status" value="1"/>
</dbReference>
<evidence type="ECO:0000313" key="2">
    <source>
        <dbReference type="EMBL" id="RWZ52866.1"/>
    </source>
</evidence>
<dbReference type="OrthoDB" id="5115082at2"/>
<organism evidence="2 3">
    <name type="scientific">Labedella phragmitis</name>
    <dbReference type="NCBI Taxonomy" id="2498849"/>
    <lineage>
        <taxon>Bacteria</taxon>
        <taxon>Bacillati</taxon>
        <taxon>Actinomycetota</taxon>
        <taxon>Actinomycetes</taxon>
        <taxon>Micrococcales</taxon>
        <taxon>Microbacteriaceae</taxon>
        <taxon>Labedella</taxon>
    </lineage>
</organism>
<sequence>MSDLIRTTREQKGVRARDLAKRLGVTAGAISQMEESERSETIKLHTLRRALDALDAAPVLTTRDLLWTERVTPAAVARAVARELEAGREGVAFRLVTDGVRQLRSNQTAFSREQLTERPPRLPSKLWDTFFAALYAHALGAEAPAWARPRALAEPTYLFPQPSLQRRADESTPNYLRRVGVLIDERSLSRA</sequence>
<keyword evidence="3" id="KW-1185">Reference proteome</keyword>
<dbReference type="AlphaFoldDB" id="A0A3S3Z6F9"/>
<reference evidence="2 3" key="1">
    <citation type="submission" date="2018-12" db="EMBL/GenBank/DDBJ databases">
        <authorList>
            <person name="Li F."/>
        </authorList>
    </citation>
    <scope>NUCLEOTIDE SEQUENCE [LARGE SCALE GENOMIC DNA]</scope>
    <source>
        <strain evidence="2 3">11W25H-1</strain>
    </source>
</reference>
<comment type="caution">
    <text evidence="2">The sequence shown here is derived from an EMBL/GenBank/DDBJ whole genome shotgun (WGS) entry which is preliminary data.</text>
</comment>
<dbReference type="InterPro" id="IPR001387">
    <property type="entry name" value="Cro/C1-type_HTH"/>
</dbReference>
<evidence type="ECO:0000259" key="1">
    <source>
        <dbReference type="PROSITE" id="PS50943"/>
    </source>
</evidence>
<dbReference type="PROSITE" id="PS50943">
    <property type="entry name" value="HTH_CROC1"/>
    <property type="match status" value="1"/>
</dbReference>
<dbReference type="EMBL" id="RZNB01000001">
    <property type="protein sequence ID" value="RWZ52866.1"/>
    <property type="molecule type" value="Genomic_DNA"/>
</dbReference>
<protein>
    <submittedName>
        <fullName evidence="2">Helix-turn-helix domain-containing protein</fullName>
    </submittedName>
</protein>
<accession>A0A3S3Z6F9</accession>
<feature type="domain" description="HTH cro/C1-type" evidence="1">
    <location>
        <begin position="5"/>
        <end position="60"/>
    </location>
</feature>
<dbReference type="Proteomes" id="UP000288547">
    <property type="component" value="Unassembled WGS sequence"/>
</dbReference>
<dbReference type="SUPFAM" id="SSF47413">
    <property type="entry name" value="lambda repressor-like DNA-binding domains"/>
    <property type="match status" value="1"/>
</dbReference>